<reference evidence="11 12" key="1">
    <citation type="submission" date="2013-11" db="EMBL/GenBank/DDBJ databases">
        <title>Metagenomic analysis of a methanogenic consortium involved in long chain n-alkane degradation.</title>
        <authorList>
            <person name="Davidova I.A."/>
            <person name="Callaghan A.V."/>
            <person name="Wawrik B."/>
            <person name="Pruitt S."/>
            <person name="Marks C."/>
            <person name="Duncan K.E."/>
            <person name="Suflita J.M."/>
        </authorList>
    </citation>
    <scope>NUCLEOTIDE SEQUENCE [LARGE SCALE GENOMIC DNA]</scope>
    <source>
        <strain evidence="11 12">SPR</strain>
    </source>
</reference>
<dbReference type="Gene3D" id="3.30.63.10">
    <property type="entry name" value="Guanylate Kinase phosphate binding domain"/>
    <property type="match status" value="1"/>
</dbReference>
<dbReference type="NCBIfam" id="TIGR03263">
    <property type="entry name" value="guanyl_kin"/>
    <property type="match status" value="1"/>
</dbReference>
<dbReference type="AlphaFoldDB" id="A0A0D2J3X7"/>
<proteinExistence type="inferred from homology"/>
<keyword evidence="4 9" id="KW-0808">Transferase</keyword>
<dbReference type="Proteomes" id="UP000032233">
    <property type="component" value="Unassembled WGS sequence"/>
</dbReference>
<evidence type="ECO:0000256" key="8">
    <source>
        <dbReference type="ARBA" id="ARBA00030128"/>
    </source>
</evidence>
<evidence type="ECO:0000256" key="5">
    <source>
        <dbReference type="ARBA" id="ARBA00022741"/>
    </source>
</evidence>
<dbReference type="InterPro" id="IPR027417">
    <property type="entry name" value="P-loop_NTPase"/>
</dbReference>
<dbReference type="PANTHER" id="PTHR23117">
    <property type="entry name" value="GUANYLATE KINASE-RELATED"/>
    <property type="match status" value="1"/>
</dbReference>
<dbReference type="GO" id="GO:0005524">
    <property type="term" value="F:ATP binding"/>
    <property type="evidence" value="ECO:0007669"/>
    <property type="project" value="UniProtKB-UniRule"/>
</dbReference>
<comment type="similarity">
    <text evidence="1 9">Belongs to the guanylate kinase family.</text>
</comment>
<name>A0A0D2J3X7_9BACT</name>
<comment type="function">
    <text evidence="9">Essential for recycling GMP and indirectly, cGMP.</text>
</comment>
<keyword evidence="9" id="KW-0963">Cytoplasm</keyword>
<evidence type="ECO:0000256" key="4">
    <source>
        <dbReference type="ARBA" id="ARBA00022679"/>
    </source>
</evidence>
<evidence type="ECO:0000256" key="1">
    <source>
        <dbReference type="ARBA" id="ARBA00005790"/>
    </source>
</evidence>
<keyword evidence="6 9" id="KW-0418">Kinase</keyword>
<evidence type="ECO:0000256" key="3">
    <source>
        <dbReference type="ARBA" id="ARBA00016296"/>
    </source>
</evidence>
<dbReference type="PROSITE" id="PS00856">
    <property type="entry name" value="GUANYLATE_KINASE_1"/>
    <property type="match status" value="1"/>
</dbReference>
<dbReference type="SUPFAM" id="SSF52540">
    <property type="entry name" value="P-loop containing nucleoside triphosphate hydrolases"/>
    <property type="match status" value="1"/>
</dbReference>
<dbReference type="PATRIC" id="fig|1429043.3.peg.3484"/>
<comment type="subcellular location">
    <subcellularLocation>
        <location evidence="9">Cytoplasm</location>
    </subcellularLocation>
</comment>
<dbReference type="GO" id="GO:0004385">
    <property type="term" value="F:GMP kinase activity"/>
    <property type="evidence" value="ECO:0007669"/>
    <property type="project" value="UniProtKB-UniRule"/>
</dbReference>
<dbReference type="InterPro" id="IPR008144">
    <property type="entry name" value="Guanylate_kin-like_dom"/>
</dbReference>
<dbReference type="EMBL" id="AZAC01000021">
    <property type="protein sequence ID" value="KIX12879.1"/>
    <property type="molecule type" value="Genomic_DNA"/>
</dbReference>
<keyword evidence="12" id="KW-1185">Reference proteome</keyword>
<dbReference type="InParanoid" id="A0A0D2J3X7"/>
<evidence type="ECO:0000313" key="11">
    <source>
        <dbReference type="EMBL" id="KIX12879.1"/>
    </source>
</evidence>
<dbReference type="GO" id="GO:0005829">
    <property type="term" value="C:cytosol"/>
    <property type="evidence" value="ECO:0007669"/>
    <property type="project" value="TreeGrafter"/>
</dbReference>
<evidence type="ECO:0000259" key="10">
    <source>
        <dbReference type="PROSITE" id="PS50052"/>
    </source>
</evidence>
<accession>A0A0D2J3X7</accession>
<evidence type="ECO:0000256" key="7">
    <source>
        <dbReference type="ARBA" id="ARBA00022840"/>
    </source>
</evidence>
<dbReference type="HAMAP" id="MF_00328">
    <property type="entry name" value="Guanylate_kinase"/>
    <property type="match status" value="1"/>
</dbReference>
<dbReference type="FunCoup" id="A0A0D2J3X7">
    <property type="interactions" value="495"/>
</dbReference>
<dbReference type="CDD" id="cd00071">
    <property type="entry name" value="GMPK"/>
    <property type="match status" value="1"/>
</dbReference>
<dbReference type="InterPro" id="IPR020590">
    <property type="entry name" value="Guanylate_kinase_CS"/>
</dbReference>
<dbReference type="OrthoDB" id="9808150at2"/>
<comment type="catalytic activity">
    <reaction evidence="9">
        <text>GMP + ATP = GDP + ADP</text>
        <dbReference type="Rhea" id="RHEA:20780"/>
        <dbReference type="ChEBI" id="CHEBI:30616"/>
        <dbReference type="ChEBI" id="CHEBI:58115"/>
        <dbReference type="ChEBI" id="CHEBI:58189"/>
        <dbReference type="ChEBI" id="CHEBI:456216"/>
        <dbReference type="EC" id="2.7.4.8"/>
    </reaction>
</comment>
<dbReference type="InterPro" id="IPR017665">
    <property type="entry name" value="Guanylate_kinase"/>
</dbReference>
<dbReference type="SMART" id="SM00072">
    <property type="entry name" value="GuKc"/>
    <property type="match status" value="1"/>
</dbReference>
<evidence type="ECO:0000256" key="9">
    <source>
        <dbReference type="HAMAP-Rule" id="MF_00328"/>
    </source>
</evidence>
<dbReference type="STRING" id="1429043.X474_16435"/>
<sequence>MSQKGRIFVLSAPSGTGKSTVGERVRQRLPRLAYSVSVTTRKPRPGEEHGKDYFFVSVEDFKKRIARGEMAEYAEVYGNYYGTSALVLEELMDQGKDVFLDIEIKGAAQIRKSIKDACLIFLLPPSLEELEKRLRSRGTETEEEIKKRLDRVTLEMEQAPLYDYRVVNDDLEKAVEEVCEIIAKGSLGEGR</sequence>
<organism evidence="11 12">
    <name type="scientific">Dethiosulfatarculus sandiegensis</name>
    <dbReference type="NCBI Taxonomy" id="1429043"/>
    <lineage>
        <taxon>Bacteria</taxon>
        <taxon>Pseudomonadati</taxon>
        <taxon>Thermodesulfobacteriota</taxon>
        <taxon>Desulfarculia</taxon>
        <taxon>Desulfarculales</taxon>
        <taxon>Desulfarculaceae</taxon>
        <taxon>Dethiosulfatarculus</taxon>
    </lineage>
</organism>
<dbReference type="PANTHER" id="PTHR23117:SF13">
    <property type="entry name" value="GUANYLATE KINASE"/>
    <property type="match status" value="1"/>
</dbReference>
<dbReference type="InterPro" id="IPR008145">
    <property type="entry name" value="GK/Ca_channel_bsu"/>
</dbReference>
<evidence type="ECO:0000313" key="12">
    <source>
        <dbReference type="Proteomes" id="UP000032233"/>
    </source>
</evidence>
<feature type="binding site" evidence="9">
    <location>
        <begin position="12"/>
        <end position="19"/>
    </location>
    <ligand>
        <name>ATP</name>
        <dbReference type="ChEBI" id="CHEBI:30616"/>
    </ligand>
</feature>
<evidence type="ECO:0000256" key="2">
    <source>
        <dbReference type="ARBA" id="ARBA00012961"/>
    </source>
</evidence>
<evidence type="ECO:0000256" key="6">
    <source>
        <dbReference type="ARBA" id="ARBA00022777"/>
    </source>
</evidence>
<feature type="domain" description="Guanylate kinase-like" evidence="10">
    <location>
        <begin position="5"/>
        <end position="183"/>
    </location>
</feature>
<gene>
    <name evidence="9" type="primary">gmk</name>
    <name evidence="11" type="ORF">X474_16435</name>
</gene>
<dbReference type="EC" id="2.7.4.8" evidence="2 9"/>
<dbReference type="FunFam" id="3.30.63.10:FF:000002">
    <property type="entry name" value="Guanylate kinase 1"/>
    <property type="match status" value="1"/>
</dbReference>
<comment type="caution">
    <text evidence="11">The sequence shown here is derived from an EMBL/GenBank/DDBJ whole genome shotgun (WGS) entry which is preliminary data.</text>
</comment>
<keyword evidence="7 9" id="KW-0067">ATP-binding</keyword>
<dbReference type="Pfam" id="PF00625">
    <property type="entry name" value="Guanylate_kin"/>
    <property type="match status" value="1"/>
</dbReference>
<dbReference type="Gene3D" id="3.40.50.300">
    <property type="entry name" value="P-loop containing nucleotide triphosphate hydrolases"/>
    <property type="match status" value="1"/>
</dbReference>
<protein>
    <recommendedName>
        <fullName evidence="3 9">Guanylate kinase</fullName>
        <ecNumber evidence="2 9">2.7.4.8</ecNumber>
    </recommendedName>
    <alternativeName>
        <fullName evidence="8 9">GMP kinase</fullName>
    </alternativeName>
</protein>
<dbReference type="RefSeq" id="WP_044349963.1">
    <property type="nucleotide sequence ID" value="NZ_AZAC01000021.1"/>
</dbReference>
<dbReference type="PROSITE" id="PS50052">
    <property type="entry name" value="GUANYLATE_KINASE_2"/>
    <property type="match status" value="1"/>
</dbReference>
<keyword evidence="5 9" id="KW-0547">Nucleotide-binding</keyword>